<dbReference type="Pfam" id="PF00126">
    <property type="entry name" value="HTH_1"/>
    <property type="match status" value="1"/>
</dbReference>
<evidence type="ECO:0000256" key="1">
    <source>
        <dbReference type="ARBA" id="ARBA00009437"/>
    </source>
</evidence>
<dbReference type="PANTHER" id="PTHR30537:SF5">
    <property type="entry name" value="HTH-TYPE TRANSCRIPTIONAL ACTIVATOR TTDR-RELATED"/>
    <property type="match status" value="1"/>
</dbReference>
<dbReference type="SUPFAM" id="SSF53850">
    <property type="entry name" value="Periplasmic binding protein-like II"/>
    <property type="match status" value="1"/>
</dbReference>
<evidence type="ECO:0000313" key="6">
    <source>
        <dbReference type="EMBL" id="MBB5016838.1"/>
    </source>
</evidence>
<keyword evidence="7" id="KW-1185">Reference proteome</keyword>
<organism evidence="6 7">
    <name type="scientific">Chitinivorax tropicus</name>
    <dbReference type="NCBI Taxonomy" id="714531"/>
    <lineage>
        <taxon>Bacteria</taxon>
        <taxon>Pseudomonadati</taxon>
        <taxon>Pseudomonadota</taxon>
        <taxon>Betaproteobacteria</taxon>
        <taxon>Chitinivorax</taxon>
    </lineage>
</organism>
<dbReference type="InterPro" id="IPR005119">
    <property type="entry name" value="LysR_subst-bd"/>
</dbReference>
<evidence type="ECO:0000313" key="7">
    <source>
        <dbReference type="Proteomes" id="UP000575898"/>
    </source>
</evidence>
<keyword evidence="3 6" id="KW-0238">DNA-binding</keyword>
<dbReference type="PROSITE" id="PS50931">
    <property type="entry name" value="HTH_LYSR"/>
    <property type="match status" value="1"/>
</dbReference>
<dbReference type="InterPro" id="IPR000847">
    <property type="entry name" value="LysR_HTH_N"/>
</dbReference>
<dbReference type="InterPro" id="IPR058163">
    <property type="entry name" value="LysR-type_TF_proteobact-type"/>
</dbReference>
<evidence type="ECO:0000256" key="2">
    <source>
        <dbReference type="ARBA" id="ARBA00023015"/>
    </source>
</evidence>
<dbReference type="Pfam" id="PF03466">
    <property type="entry name" value="LysR_substrate"/>
    <property type="match status" value="1"/>
</dbReference>
<dbReference type="GO" id="GO:0043565">
    <property type="term" value="F:sequence-specific DNA binding"/>
    <property type="evidence" value="ECO:0007669"/>
    <property type="project" value="TreeGrafter"/>
</dbReference>
<feature type="domain" description="HTH lysR-type" evidence="5">
    <location>
        <begin position="3"/>
        <end position="60"/>
    </location>
</feature>
<keyword evidence="2" id="KW-0805">Transcription regulation</keyword>
<reference evidence="6 7" key="1">
    <citation type="submission" date="2020-08" db="EMBL/GenBank/DDBJ databases">
        <title>Genomic Encyclopedia of Type Strains, Phase IV (KMG-IV): sequencing the most valuable type-strain genomes for metagenomic binning, comparative biology and taxonomic classification.</title>
        <authorList>
            <person name="Goeker M."/>
        </authorList>
    </citation>
    <scope>NUCLEOTIDE SEQUENCE [LARGE SCALE GENOMIC DNA]</scope>
    <source>
        <strain evidence="6 7">DSM 27165</strain>
    </source>
</reference>
<gene>
    <name evidence="6" type="ORF">HNQ59_000100</name>
</gene>
<dbReference type="InterPro" id="IPR036390">
    <property type="entry name" value="WH_DNA-bd_sf"/>
</dbReference>
<dbReference type="CDD" id="cd08422">
    <property type="entry name" value="PBP2_CrgA_like"/>
    <property type="match status" value="1"/>
</dbReference>
<evidence type="ECO:0000256" key="4">
    <source>
        <dbReference type="ARBA" id="ARBA00023163"/>
    </source>
</evidence>
<dbReference type="Proteomes" id="UP000575898">
    <property type="component" value="Unassembled WGS sequence"/>
</dbReference>
<dbReference type="PANTHER" id="PTHR30537">
    <property type="entry name" value="HTH-TYPE TRANSCRIPTIONAL REGULATOR"/>
    <property type="match status" value="1"/>
</dbReference>
<comment type="caution">
    <text evidence="6">The sequence shown here is derived from an EMBL/GenBank/DDBJ whole genome shotgun (WGS) entry which is preliminary data.</text>
</comment>
<dbReference type="AlphaFoldDB" id="A0A840MDT6"/>
<protein>
    <submittedName>
        <fullName evidence="6">DNA-binding transcriptional LysR family regulator</fullName>
    </submittedName>
</protein>
<dbReference type="GO" id="GO:0003700">
    <property type="term" value="F:DNA-binding transcription factor activity"/>
    <property type="evidence" value="ECO:0007669"/>
    <property type="project" value="InterPro"/>
</dbReference>
<comment type="similarity">
    <text evidence="1">Belongs to the LysR transcriptional regulatory family.</text>
</comment>
<dbReference type="InterPro" id="IPR036388">
    <property type="entry name" value="WH-like_DNA-bd_sf"/>
</dbReference>
<dbReference type="FunFam" id="1.10.10.10:FF:000001">
    <property type="entry name" value="LysR family transcriptional regulator"/>
    <property type="match status" value="1"/>
</dbReference>
<dbReference type="GO" id="GO:0006351">
    <property type="term" value="P:DNA-templated transcription"/>
    <property type="evidence" value="ECO:0007669"/>
    <property type="project" value="TreeGrafter"/>
</dbReference>
<dbReference type="SUPFAM" id="SSF46785">
    <property type="entry name" value="Winged helix' DNA-binding domain"/>
    <property type="match status" value="1"/>
</dbReference>
<keyword evidence="4" id="KW-0804">Transcription</keyword>
<name>A0A840MDT6_9PROT</name>
<dbReference type="EMBL" id="JACHHY010000001">
    <property type="protein sequence ID" value="MBB5016838.1"/>
    <property type="molecule type" value="Genomic_DNA"/>
</dbReference>
<sequence>MLDELRAMAVFAKTVELGSFRAAAAALGLAPSVVSHHISQLEKRLGAALLYRSTRRLSLTAAGEQLFEATQAMLHAASVGLDAIAAQTQAPVGRLRVTLPAFFAPSKVLDAIAAFAQQYPKVSLSMQFSDAKQDLVKDGLDLAIRVGALADSALKSRQLFTMRRVLVASPAYLQHRPAPTHPEALQDWDWIGLSIRANRKQWRSPAGEAAELGFAPRIVVDSLAAVCALARAGMGLATPPRFMVEQDLLAGGLIEVLPDWQVTPLDVFAVWPGNAPAHGLTQRLVTFLYDQSASIEGEHRRESW</sequence>
<dbReference type="Gene3D" id="1.10.10.10">
    <property type="entry name" value="Winged helix-like DNA-binding domain superfamily/Winged helix DNA-binding domain"/>
    <property type="match status" value="1"/>
</dbReference>
<dbReference type="RefSeq" id="WP_184033679.1">
    <property type="nucleotide sequence ID" value="NZ_JACHHY010000001.1"/>
</dbReference>
<evidence type="ECO:0000259" key="5">
    <source>
        <dbReference type="PROSITE" id="PS50931"/>
    </source>
</evidence>
<evidence type="ECO:0000256" key="3">
    <source>
        <dbReference type="ARBA" id="ARBA00023125"/>
    </source>
</evidence>
<proteinExistence type="inferred from homology"/>
<accession>A0A840MDT6</accession>
<dbReference type="Gene3D" id="3.40.190.290">
    <property type="match status" value="1"/>
</dbReference>